<accession>A0A059CDA1</accession>
<evidence type="ECO:0000313" key="2">
    <source>
        <dbReference type="EMBL" id="KCW76161.1"/>
    </source>
</evidence>
<dbReference type="EMBL" id="KK198756">
    <property type="protein sequence ID" value="KCW76161.1"/>
    <property type="molecule type" value="Genomic_DNA"/>
</dbReference>
<evidence type="ECO:0000256" key="1">
    <source>
        <dbReference type="SAM" id="MobiDB-lite"/>
    </source>
</evidence>
<reference evidence="2" key="1">
    <citation type="submission" date="2013-07" db="EMBL/GenBank/DDBJ databases">
        <title>The genome of Eucalyptus grandis.</title>
        <authorList>
            <person name="Schmutz J."/>
            <person name="Hayes R."/>
            <person name="Myburg A."/>
            <person name="Tuskan G."/>
            <person name="Grattapaglia D."/>
            <person name="Rokhsar D.S."/>
        </authorList>
    </citation>
    <scope>NUCLEOTIDE SEQUENCE</scope>
    <source>
        <tissue evidence="2">Leaf extractions</tissue>
    </source>
</reference>
<dbReference type="InParanoid" id="A0A059CDA1"/>
<dbReference type="AlphaFoldDB" id="A0A059CDA1"/>
<sequence>MTEGEQGGKKVIGSKGRFTEMDEHQGSKSLLPEAIPDCEDKAVIDNDESTHCVSNIISLGQTARALKNPINKVVHQIKSTKRSFMFRPGLIQI</sequence>
<proteinExistence type="predicted"/>
<organism evidence="2">
    <name type="scientific">Eucalyptus grandis</name>
    <name type="common">Flooded gum</name>
    <dbReference type="NCBI Taxonomy" id="71139"/>
    <lineage>
        <taxon>Eukaryota</taxon>
        <taxon>Viridiplantae</taxon>
        <taxon>Streptophyta</taxon>
        <taxon>Embryophyta</taxon>
        <taxon>Tracheophyta</taxon>
        <taxon>Spermatophyta</taxon>
        <taxon>Magnoliopsida</taxon>
        <taxon>eudicotyledons</taxon>
        <taxon>Gunneridae</taxon>
        <taxon>Pentapetalae</taxon>
        <taxon>rosids</taxon>
        <taxon>malvids</taxon>
        <taxon>Myrtales</taxon>
        <taxon>Myrtaceae</taxon>
        <taxon>Myrtoideae</taxon>
        <taxon>Eucalypteae</taxon>
        <taxon>Eucalyptus</taxon>
    </lineage>
</organism>
<feature type="compositionally biased region" description="Basic and acidic residues" evidence="1">
    <location>
        <begin position="17"/>
        <end position="26"/>
    </location>
</feature>
<gene>
    <name evidence="2" type="ORF">EUGRSUZ_D00545</name>
</gene>
<name>A0A059CDA1_EUCGR</name>
<feature type="region of interest" description="Disordered" evidence="1">
    <location>
        <begin position="1"/>
        <end position="31"/>
    </location>
</feature>
<protein>
    <submittedName>
        <fullName evidence="2">Uncharacterized protein</fullName>
    </submittedName>
</protein>
<dbReference type="Gramene" id="KCW76161">
    <property type="protein sequence ID" value="KCW76161"/>
    <property type="gene ID" value="EUGRSUZ_D00545"/>
</dbReference>